<evidence type="ECO:0000256" key="3">
    <source>
        <dbReference type="PROSITE-ProRule" id="PRU00023"/>
    </source>
</evidence>
<feature type="repeat" description="ANK" evidence="3">
    <location>
        <begin position="697"/>
        <end position="729"/>
    </location>
</feature>
<dbReference type="OrthoDB" id="194358at2759"/>
<comment type="caution">
    <text evidence="6">The sequence shown here is derived from an EMBL/GenBank/DDBJ whole genome shotgun (WGS) entry which is preliminary data.</text>
</comment>
<feature type="repeat" description="ANK" evidence="3">
    <location>
        <begin position="664"/>
        <end position="696"/>
    </location>
</feature>
<dbReference type="InterPro" id="IPR002110">
    <property type="entry name" value="Ankyrin_rpt"/>
</dbReference>
<reference evidence="6 7" key="2">
    <citation type="submission" date="2016-08" db="EMBL/GenBank/DDBJ databases">
        <title>Pervasive Adenine N6-methylation of Active Genes in Fungi.</title>
        <authorList>
            <consortium name="DOE Joint Genome Institute"/>
            <person name="Mondo S.J."/>
            <person name="Dannebaum R.O."/>
            <person name="Kuo R.C."/>
            <person name="Labutti K."/>
            <person name="Haridas S."/>
            <person name="Kuo A."/>
            <person name="Salamov A."/>
            <person name="Ahrendt S.R."/>
            <person name="Lipzen A."/>
            <person name="Sullivan W."/>
            <person name="Andreopoulos W.B."/>
            <person name="Clum A."/>
            <person name="Lindquist E."/>
            <person name="Daum C."/>
            <person name="Ramamoorthy G.K."/>
            <person name="Gryganskyi A."/>
            <person name="Culley D."/>
            <person name="Magnuson J.K."/>
            <person name="James T.Y."/>
            <person name="O'Malley M.A."/>
            <person name="Stajich J.E."/>
            <person name="Spatafora J.W."/>
            <person name="Visel A."/>
            <person name="Grigoriev I.V."/>
        </authorList>
    </citation>
    <scope>NUCLEOTIDE SEQUENCE [LARGE SCALE GENOMIC DNA]</scope>
    <source>
        <strain evidence="6 7">S4</strain>
    </source>
</reference>
<dbReference type="PROSITE" id="PS50088">
    <property type="entry name" value="ANK_REPEAT"/>
    <property type="match status" value="8"/>
</dbReference>
<dbReference type="Gene3D" id="1.25.40.20">
    <property type="entry name" value="Ankyrin repeat-containing domain"/>
    <property type="match status" value="3"/>
</dbReference>
<dbReference type="SMART" id="SM00248">
    <property type="entry name" value="ANK"/>
    <property type="match status" value="15"/>
</dbReference>
<dbReference type="InterPro" id="IPR036770">
    <property type="entry name" value="Ankyrin_rpt-contain_sf"/>
</dbReference>
<reference evidence="6 7" key="1">
    <citation type="submission" date="2016-08" db="EMBL/GenBank/DDBJ databases">
        <title>A Parts List for Fungal Cellulosomes Revealed by Comparative Genomics.</title>
        <authorList>
            <consortium name="DOE Joint Genome Institute"/>
            <person name="Haitjema C.H."/>
            <person name="Gilmore S.P."/>
            <person name="Henske J.K."/>
            <person name="Solomon K.V."/>
            <person name="De Groot R."/>
            <person name="Kuo A."/>
            <person name="Mondo S.J."/>
            <person name="Salamov A.A."/>
            <person name="Labutti K."/>
            <person name="Zhao Z."/>
            <person name="Chiniquy J."/>
            <person name="Barry K."/>
            <person name="Brewer H.M."/>
            <person name="Purvine S.O."/>
            <person name="Wright A.T."/>
            <person name="Boxma B."/>
            <person name="Van Alen T."/>
            <person name="Hackstein J.H."/>
            <person name="Baker S.E."/>
            <person name="Grigoriev I.V."/>
            <person name="O'Malley M.A."/>
        </authorList>
    </citation>
    <scope>NUCLEOTIDE SEQUENCE [LARGE SCALE GENOMIC DNA]</scope>
    <source>
        <strain evidence="6 7">S4</strain>
    </source>
</reference>
<keyword evidence="2 3" id="KW-0040">ANK repeat</keyword>
<feature type="repeat" description="ANK" evidence="3">
    <location>
        <begin position="251"/>
        <end position="283"/>
    </location>
</feature>
<sequence length="852" mass="98488">MLRFFNLLLLFIFVSGIKSDTITKDDVLKLKPEKCIEDKECAHTKSKLCFDGFCRRVFYCHNNECIEEENKGMSHEYYITKDNYQDYSNTTDLILESCPEKARNIEKCFTRSCSKDNDCYSNKCLNNTCIENTSFTTNVCRLNIKLAKMYCTKPYLESCQNDNECDSGYCNEYNFCADKRNNDLFYGLLIAVEIVNKLEKLTYSLYNKNLAFEEFCNSKCYYLIYAIENNGTIDMIKLLLPYFSTLNCDCQKKYPLYAAIENHKFNIADLLLKEGANINALNSKKENILFYLYNRKKLDKSNLKYILAKNININYKLNNLHIIECLLNNNNNNNNINNSNTESNKKIYELVKTIFESLTFKNEFIINLIYLYKHNALKMSYINEKMEIENKKIEITKSMYNLAIKSGNEKVIELLLKYENKAKIFKKIGGYELLLTACQFNKSSIVKLLIEYGVNINEINSEGVNALMITSQVGNLNTIKILIENNIRINERDNNNKNALIYATEKGNFEIVQYLVKKKININVCTFSQGWNALFFAIYKNYKNIAIYLIDNNIDIYGNNLKNSSNENILTYAYKHKNIDLIKYMAKKGVNLDGKPYLGDTLLNIACDNNDIEMVKFLIENGADVNTINIYQESALIHAINKKNLKIVQLLVENGINIHLKSPKGNTPLLYASKISSLDIVKYLISKGSNLKDKNIYGYNALIEACLYNKFEIVKYLIECGIDINEQANNGGNALILSIEHTNIEIIKYLVKNGININHTNKNGCNAVFSCIKTGRLDVLKFLIEEGIDINCINNKKKEKEKEKEKVKEKEKEKEKVKEKEKEKEKEIELKKKSAKLNKFSRRSLIKKIILG</sequence>
<dbReference type="SUPFAM" id="SSF48403">
    <property type="entry name" value="Ankyrin repeat"/>
    <property type="match status" value="2"/>
</dbReference>
<gene>
    <name evidence="6" type="ORF">BCR32DRAFT_294499</name>
</gene>
<dbReference type="PROSITE" id="PS50297">
    <property type="entry name" value="ANK_REP_REGION"/>
    <property type="match status" value="5"/>
</dbReference>
<feature type="repeat" description="ANK" evidence="3">
    <location>
        <begin position="730"/>
        <end position="762"/>
    </location>
</feature>
<evidence type="ECO:0000256" key="5">
    <source>
        <dbReference type="SAM" id="SignalP"/>
    </source>
</evidence>
<feature type="repeat" description="ANK" evidence="3">
    <location>
        <begin position="462"/>
        <end position="494"/>
    </location>
</feature>
<organism evidence="6 7">
    <name type="scientific">Anaeromyces robustus</name>
    <dbReference type="NCBI Taxonomy" id="1754192"/>
    <lineage>
        <taxon>Eukaryota</taxon>
        <taxon>Fungi</taxon>
        <taxon>Fungi incertae sedis</taxon>
        <taxon>Chytridiomycota</taxon>
        <taxon>Chytridiomycota incertae sedis</taxon>
        <taxon>Neocallimastigomycetes</taxon>
        <taxon>Neocallimastigales</taxon>
        <taxon>Neocallimastigaceae</taxon>
        <taxon>Anaeromyces</taxon>
    </lineage>
</organism>
<proteinExistence type="predicted"/>
<protein>
    <submittedName>
        <fullName evidence="6">Ankyrin</fullName>
    </submittedName>
</protein>
<keyword evidence="1" id="KW-0677">Repeat</keyword>
<evidence type="ECO:0000256" key="4">
    <source>
        <dbReference type="SAM" id="MobiDB-lite"/>
    </source>
</evidence>
<dbReference type="Proteomes" id="UP000193944">
    <property type="component" value="Unassembled WGS sequence"/>
</dbReference>
<evidence type="ECO:0000313" key="6">
    <source>
        <dbReference type="EMBL" id="ORX79359.1"/>
    </source>
</evidence>
<feature type="region of interest" description="Disordered" evidence="4">
    <location>
        <begin position="801"/>
        <end position="829"/>
    </location>
</feature>
<feature type="signal peptide" evidence="5">
    <location>
        <begin position="1"/>
        <end position="19"/>
    </location>
</feature>
<dbReference type="PANTHER" id="PTHR24198:SF165">
    <property type="entry name" value="ANKYRIN REPEAT-CONTAINING PROTEIN-RELATED"/>
    <property type="match status" value="1"/>
</dbReference>
<name>A0A1Y1X0M1_9FUNG</name>
<feature type="chain" id="PRO_5012033556" evidence="5">
    <location>
        <begin position="20"/>
        <end position="852"/>
    </location>
</feature>
<keyword evidence="7" id="KW-1185">Reference proteome</keyword>
<feature type="repeat" description="ANK" evidence="3">
    <location>
        <begin position="763"/>
        <end position="795"/>
    </location>
</feature>
<dbReference type="Pfam" id="PF13637">
    <property type="entry name" value="Ank_4"/>
    <property type="match status" value="1"/>
</dbReference>
<dbReference type="AlphaFoldDB" id="A0A1Y1X0M1"/>
<accession>A0A1Y1X0M1</accession>
<keyword evidence="5" id="KW-0732">Signal</keyword>
<dbReference type="PANTHER" id="PTHR24198">
    <property type="entry name" value="ANKYRIN REPEAT AND PROTEIN KINASE DOMAIN-CONTAINING PROTEIN"/>
    <property type="match status" value="1"/>
</dbReference>
<dbReference type="Pfam" id="PF13606">
    <property type="entry name" value="Ank_3"/>
    <property type="match status" value="1"/>
</dbReference>
<feature type="repeat" description="ANK" evidence="3">
    <location>
        <begin position="429"/>
        <end position="461"/>
    </location>
</feature>
<dbReference type="EMBL" id="MCFG01000178">
    <property type="protein sequence ID" value="ORX79359.1"/>
    <property type="molecule type" value="Genomic_DNA"/>
</dbReference>
<evidence type="ECO:0000313" key="7">
    <source>
        <dbReference type="Proteomes" id="UP000193944"/>
    </source>
</evidence>
<evidence type="ECO:0000256" key="1">
    <source>
        <dbReference type="ARBA" id="ARBA00022737"/>
    </source>
</evidence>
<dbReference type="STRING" id="1754192.A0A1Y1X0M1"/>
<dbReference type="Pfam" id="PF12796">
    <property type="entry name" value="Ank_2"/>
    <property type="match status" value="4"/>
</dbReference>
<feature type="repeat" description="ANK" evidence="3">
    <location>
        <begin position="598"/>
        <end position="630"/>
    </location>
</feature>
<evidence type="ECO:0000256" key="2">
    <source>
        <dbReference type="ARBA" id="ARBA00023043"/>
    </source>
</evidence>